<protein>
    <submittedName>
        <fullName evidence="1">Uncharacterized protein</fullName>
    </submittedName>
</protein>
<evidence type="ECO:0000313" key="1">
    <source>
        <dbReference type="EMBL" id="KAG5610611.1"/>
    </source>
</evidence>
<name>A0A9J5ZCC1_SOLCO</name>
<reference evidence="1 2" key="1">
    <citation type="submission" date="2020-09" db="EMBL/GenBank/DDBJ databases">
        <title>De no assembly of potato wild relative species, Solanum commersonii.</title>
        <authorList>
            <person name="Cho K."/>
        </authorList>
    </citation>
    <scope>NUCLEOTIDE SEQUENCE [LARGE SCALE GENOMIC DNA]</scope>
    <source>
        <strain evidence="1">LZ3.2</strain>
        <tissue evidence="1">Leaf</tissue>
    </source>
</reference>
<dbReference type="EMBL" id="JACXVP010000004">
    <property type="protein sequence ID" value="KAG5610611.1"/>
    <property type="molecule type" value="Genomic_DNA"/>
</dbReference>
<accession>A0A9J5ZCC1</accession>
<gene>
    <name evidence="1" type="ORF">H5410_021892</name>
</gene>
<dbReference type="Proteomes" id="UP000824120">
    <property type="component" value="Chromosome 4"/>
</dbReference>
<sequence length="85" mass="9736">MCKEIVISYKFCEHKKNSFVITTIVLEILELFALCDKLVSITLDNFSAKLKVINLLEPRLCSVSDSVKLFYNSCDKVENAFFSYA</sequence>
<dbReference type="AlphaFoldDB" id="A0A9J5ZCC1"/>
<evidence type="ECO:0000313" key="2">
    <source>
        <dbReference type="Proteomes" id="UP000824120"/>
    </source>
</evidence>
<organism evidence="1 2">
    <name type="scientific">Solanum commersonii</name>
    <name type="common">Commerson's wild potato</name>
    <name type="synonym">Commerson's nightshade</name>
    <dbReference type="NCBI Taxonomy" id="4109"/>
    <lineage>
        <taxon>Eukaryota</taxon>
        <taxon>Viridiplantae</taxon>
        <taxon>Streptophyta</taxon>
        <taxon>Embryophyta</taxon>
        <taxon>Tracheophyta</taxon>
        <taxon>Spermatophyta</taxon>
        <taxon>Magnoliopsida</taxon>
        <taxon>eudicotyledons</taxon>
        <taxon>Gunneridae</taxon>
        <taxon>Pentapetalae</taxon>
        <taxon>asterids</taxon>
        <taxon>lamiids</taxon>
        <taxon>Solanales</taxon>
        <taxon>Solanaceae</taxon>
        <taxon>Solanoideae</taxon>
        <taxon>Solaneae</taxon>
        <taxon>Solanum</taxon>
    </lineage>
</organism>
<keyword evidence="2" id="KW-1185">Reference proteome</keyword>
<proteinExistence type="predicted"/>
<comment type="caution">
    <text evidence="1">The sequence shown here is derived from an EMBL/GenBank/DDBJ whole genome shotgun (WGS) entry which is preliminary data.</text>
</comment>